<dbReference type="KEGG" id="rjg:CCGE525_14805"/>
<accession>A0A387FXU4</accession>
<dbReference type="Proteomes" id="UP000282195">
    <property type="component" value="Chromosome"/>
</dbReference>
<protein>
    <submittedName>
        <fullName evidence="1">Uncharacterized protein</fullName>
    </submittedName>
</protein>
<dbReference type="OrthoDB" id="8404636at2"/>
<evidence type="ECO:0000313" key="2">
    <source>
        <dbReference type="Proteomes" id="UP000282195"/>
    </source>
</evidence>
<evidence type="ECO:0000313" key="1">
    <source>
        <dbReference type="EMBL" id="AYG59936.1"/>
    </source>
</evidence>
<dbReference type="EMBL" id="CP032694">
    <property type="protein sequence ID" value="AYG59936.1"/>
    <property type="molecule type" value="Genomic_DNA"/>
</dbReference>
<gene>
    <name evidence="1" type="ORF">CCGE525_14805</name>
</gene>
<name>A0A387FXU4_9HYPH</name>
<reference evidence="1 2" key="1">
    <citation type="submission" date="2018-10" db="EMBL/GenBank/DDBJ databases">
        <title>Rhizobium etli, R. leguminosarum and a new Rhizobium genospecies from Phaseolus dumosus.</title>
        <authorList>
            <person name="Ramirez-Puebla S.T."/>
            <person name="Rogel-Hernandez M.A."/>
            <person name="Guerrero G."/>
            <person name="Ormeno-Orrillo E."/>
            <person name="Martinez-Romero J.C."/>
            <person name="Negrete-Yankelevich S."/>
            <person name="Martinez-Romero E."/>
        </authorList>
    </citation>
    <scope>NUCLEOTIDE SEQUENCE [LARGE SCALE GENOMIC DNA]</scope>
    <source>
        <strain evidence="1 2">CCGE525</strain>
    </source>
</reference>
<keyword evidence="2" id="KW-1185">Reference proteome</keyword>
<dbReference type="AlphaFoldDB" id="A0A387FXU4"/>
<sequence length="388" mass="43402">MPTRDQVRARLTIRVQNRLQFYWDCHFHVYGLMRNCVMPVIVRGILQRRTRRLLDQDIERVVEWLHDAVFHEAYWLQKVDEANRPKKIMKCASIEQLLVEVAKTERQSGRKLGPPAACSGEECIAELDDGYTIVRLVTVEALDWEGLRMDHCLGCGRYDYCLQSPGSAFLSLRDRFGRPHVTMSVVNGKYVIAMQGKGNRPPIDRYFNILAPFFSREGYKLGLAAFELGRVLDENGVWHKLSELPPDLRVPGRLNLGYTALRSLPPGLYVSGCLLIGSSLIAEIGEGLDVGGLIIGNAPLTTLPQNTRIRGNLDLRGTQVSQLSNGLYVDRDVLIGGTSISKLPDIMSVGGKISLSNSAINSLPNCVPDDQVIITNDRTMSAREFRTH</sequence>
<organism evidence="1 2">
    <name type="scientific">Rhizobium jaguaris</name>
    <dbReference type="NCBI Taxonomy" id="1312183"/>
    <lineage>
        <taxon>Bacteria</taxon>
        <taxon>Pseudomonadati</taxon>
        <taxon>Pseudomonadota</taxon>
        <taxon>Alphaproteobacteria</taxon>
        <taxon>Hyphomicrobiales</taxon>
        <taxon>Rhizobiaceae</taxon>
        <taxon>Rhizobium/Agrobacterium group</taxon>
        <taxon>Rhizobium</taxon>
    </lineage>
</organism>
<proteinExistence type="predicted"/>